<dbReference type="InterPro" id="IPR042187">
    <property type="entry name" value="Flagellin_C_sub2"/>
</dbReference>
<comment type="function">
    <text evidence="4">Flagellin is the subunit protein which polymerizes to form the filaments of bacterial flagella.</text>
</comment>
<dbReference type="Pfam" id="PF00669">
    <property type="entry name" value="Flagellin_N"/>
    <property type="match status" value="1"/>
</dbReference>
<evidence type="ECO:0000313" key="8">
    <source>
        <dbReference type="Proteomes" id="UP000824141"/>
    </source>
</evidence>
<dbReference type="AlphaFoldDB" id="A0A9D1K1J9"/>
<dbReference type="SUPFAM" id="SSF64518">
    <property type="entry name" value="Phase 1 flagellin"/>
    <property type="match status" value="1"/>
</dbReference>
<dbReference type="Proteomes" id="UP000824141">
    <property type="component" value="Unassembled WGS sequence"/>
</dbReference>
<evidence type="ECO:0000256" key="2">
    <source>
        <dbReference type="ARBA" id="ARBA00020110"/>
    </source>
</evidence>
<name>A0A9D1K1J9_9FIRM</name>
<dbReference type="GO" id="GO:0009288">
    <property type="term" value="C:bacterial-type flagellum"/>
    <property type="evidence" value="ECO:0007669"/>
    <property type="project" value="UniProtKB-SubCell"/>
</dbReference>
<protein>
    <recommendedName>
        <fullName evidence="2 4">Flagellin</fullName>
    </recommendedName>
</protein>
<comment type="subcellular location">
    <subcellularLocation>
        <location evidence="4">Secreted</location>
    </subcellularLocation>
    <subcellularLocation>
        <location evidence="4">Bacterial flagellum</location>
    </subcellularLocation>
</comment>
<evidence type="ECO:0000313" key="7">
    <source>
        <dbReference type="EMBL" id="HIS77887.1"/>
    </source>
</evidence>
<dbReference type="PRINTS" id="PR00207">
    <property type="entry name" value="FLAGELLIN"/>
</dbReference>
<dbReference type="PANTHER" id="PTHR42792:SF2">
    <property type="entry name" value="FLAGELLIN"/>
    <property type="match status" value="1"/>
</dbReference>
<dbReference type="Gene3D" id="3.30.70.2120">
    <property type="match status" value="1"/>
</dbReference>
<reference evidence="7" key="1">
    <citation type="submission" date="2020-10" db="EMBL/GenBank/DDBJ databases">
        <authorList>
            <person name="Gilroy R."/>
        </authorList>
    </citation>
    <scope>NUCLEOTIDE SEQUENCE</scope>
    <source>
        <strain evidence="7">6086</strain>
    </source>
</reference>
<accession>A0A9D1K1J9</accession>
<keyword evidence="7" id="KW-0966">Cell projection</keyword>
<keyword evidence="7" id="KW-0282">Flagellum</keyword>
<evidence type="ECO:0000256" key="1">
    <source>
        <dbReference type="ARBA" id="ARBA00005709"/>
    </source>
</evidence>
<reference evidence="7" key="2">
    <citation type="journal article" date="2021" name="PeerJ">
        <title>Extensive microbial diversity within the chicken gut microbiome revealed by metagenomics and culture.</title>
        <authorList>
            <person name="Gilroy R."/>
            <person name="Ravi A."/>
            <person name="Getino M."/>
            <person name="Pursley I."/>
            <person name="Horton D.L."/>
            <person name="Alikhan N.F."/>
            <person name="Baker D."/>
            <person name="Gharbi K."/>
            <person name="Hall N."/>
            <person name="Watson M."/>
            <person name="Adriaenssens E.M."/>
            <person name="Foster-Nyarko E."/>
            <person name="Jarju S."/>
            <person name="Secka A."/>
            <person name="Antonio M."/>
            <person name="Oren A."/>
            <person name="Chaudhuri R.R."/>
            <person name="La Ragione R."/>
            <person name="Hildebrand F."/>
            <person name="Pallen M.J."/>
        </authorList>
    </citation>
    <scope>NUCLEOTIDE SEQUENCE</scope>
    <source>
        <strain evidence="7">6086</strain>
    </source>
</reference>
<evidence type="ECO:0000256" key="4">
    <source>
        <dbReference type="RuleBase" id="RU362073"/>
    </source>
</evidence>
<feature type="domain" description="Flagellin N-terminal" evidence="5">
    <location>
        <begin position="3"/>
        <end position="140"/>
    </location>
</feature>
<dbReference type="Gene3D" id="6.10.10.10">
    <property type="entry name" value="Flagellar export chaperone, C-terminal domain"/>
    <property type="match status" value="1"/>
</dbReference>
<dbReference type="EMBL" id="DVJM01000015">
    <property type="protein sequence ID" value="HIS77887.1"/>
    <property type="molecule type" value="Genomic_DNA"/>
</dbReference>
<dbReference type="InterPro" id="IPR046358">
    <property type="entry name" value="Flagellin_C"/>
</dbReference>
<keyword evidence="7" id="KW-0969">Cilium</keyword>
<comment type="similarity">
    <text evidence="1 4">Belongs to the bacterial flagellin family.</text>
</comment>
<evidence type="ECO:0000259" key="5">
    <source>
        <dbReference type="Pfam" id="PF00669"/>
    </source>
</evidence>
<keyword evidence="4" id="KW-0964">Secreted</keyword>
<sequence>MRIQHNIMAMNAYRNYTNNTSALSKNLEKLSSGYKINRAGDDAAGLAISEKMRAQITGLDVAQKNAKDGISLVQTAEGALTEVHDMLNRMVELADQSANGTYDNETDRSNLQKELEQLTSEIDRIADSSNFNGIKLLDGSMSGAKGATFTQRTSGTAAMFSLTINANGADLIGGSIQIGNKTIQVKAGTAAVSVAASAATLAGGVLYVGKDATASVIASAIKDQFGDAFKFKDLEGNEINVSVTVDGATFTFTATATNVDVRITSIPTFNVNSGLKLQIGDTSDSYNQMMVGVNDIHVAAMQLSNISIATQEDAAAAVDYIRYAINYVSDVRGTLGATQNRLDHTINNLSVMEENIQDAESTIRDTDVAEEMMAYTKNNILVQSAQAMLAQANQVPQGVLQLLQ</sequence>
<dbReference type="GO" id="GO:0005198">
    <property type="term" value="F:structural molecule activity"/>
    <property type="evidence" value="ECO:0007669"/>
    <property type="project" value="UniProtKB-UniRule"/>
</dbReference>
<keyword evidence="3 4" id="KW-0975">Bacterial flagellum</keyword>
<dbReference type="Gene3D" id="1.20.1330.10">
    <property type="entry name" value="f41 fragment of flagellin, N-terminal domain"/>
    <property type="match status" value="1"/>
</dbReference>
<gene>
    <name evidence="7" type="ORF">IAD03_00810</name>
</gene>
<comment type="caution">
    <text evidence="7">The sequence shown here is derived from an EMBL/GenBank/DDBJ whole genome shotgun (WGS) entry which is preliminary data.</text>
</comment>
<evidence type="ECO:0000259" key="6">
    <source>
        <dbReference type="Pfam" id="PF00700"/>
    </source>
</evidence>
<evidence type="ECO:0000256" key="3">
    <source>
        <dbReference type="ARBA" id="ARBA00023143"/>
    </source>
</evidence>
<organism evidence="7 8">
    <name type="scientific">Candidatus Caccousia stercoris</name>
    <dbReference type="NCBI Taxonomy" id="2840723"/>
    <lineage>
        <taxon>Bacteria</taxon>
        <taxon>Bacillati</taxon>
        <taxon>Bacillota</taxon>
        <taxon>Clostridia</taxon>
        <taxon>Eubacteriales</taxon>
        <taxon>Oscillospiraceae</taxon>
        <taxon>Oscillospiraceae incertae sedis</taxon>
        <taxon>Candidatus Caccousia</taxon>
    </lineage>
</organism>
<proteinExistence type="inferred from homology"/>
<dbReference type="Pfam" id="PF00700">
    <property type="entry name" value="Flagellin_C"/>
    <property type="match status" value="1"/>
</dbReference>
<dbReference type="GO" id="GO:0005576">
    <property type="term" value="C:extracellular region"/>
    <property type="evidence" value="ECO:0007669"/>
    <property type="project" value="UniProtKB-SubCell"/>
</dbReference>
<feature type="domain" description="Flagellin C-terminal" evidence="6">
    <location>
        <begin position="319"/>
        <end position="403"/>
    </location>
</feature>
<dbReference type="PANTHER" id="PTHR42792">
    <property type="entry name" value="FLAGELLIN"/>
    <property type="match status" value="1"/>
</dbReference>
<dbReference type="InterPro" id="IPR001029">
    <property type="entry name" value="Flagellin_N"/>
</dbReference>
<dbReference type="InterPro" id="IPR001492">
    <property type="entry name" value="Flagellin"/>
</dbReference>